<keyword evidence="3" id="KW-1185">Reference proteome</keyword>
<protein>
    <submittedName>
        <fullName evidence="2">TD and POZ domain-containing protein 4</fullName>
    </submittedName>
</protein>
<dbReference type="Proteomes" id="UP001054945">
    <property type="component" value="Unassembled WGS sequence"/>
</dbReference>
<dbReference type="PANTHER" id="PTHR24413">
    <property type="entry name" value="SPECKLE-TYPE POZ PROTEIN"/>
    <property type="match status" value="1"/>
</dbReference>
<dbReference type="PROSITE" id="PS50097">
    <property type="entry name" value="BTB"/>
    <property type="match status" value="2"/>
</dbReference>
<accession>A0AAV4M3Q5</accession>
<dbReference type="SUPFAM" id="SSF54695">
    <property type="entry name" value="POZ domain"/>
    <property type="match status" value="2"/>
</dbReference>
<evidence type="ECO:0000313" key="2">
    <source>
        <dbReference type="EMBL" id="GIX67018.1"/>
    </source>
</evidence>
<dbReference type="Pfam" id="PF00651">
    <property type="entry name" value="BTB"/>
    <property type="match status" value="2"/>
</dbReference>
<proteinExistence type="predicted"/>
<feature type="domain" description="BTB" evidence="1">
    <location>
        <begin position="33"/>
        <end position="100"/>
    </location>
</feature>
<dbReference type="CDD" id="cd18186">
    <property type="entry name" value="BTB_POZ_ZBTB_KLHL-like"/>
    <property type="match status" value="2"/>
</dbReference>
<dbReference type="EMBL" id="BPLR01001844">
    <property type="protein sequence ID" value="GIX67018.1"/>
    <property type="molecule type" value="Genomic_DNA"/>
</dbReference>
<dbReference type="Gene3D" id="1.25.40.420">
    <property type="match status" value="2"/>
</dbReference>
<dbReference type="SMART" id="SM00225">
    <property type="entry name" value="BTB"/>
    <property type="match status" value="2"/>
</dbReference>
<organism evidence="2 3">
    <name type="scientific">Caerostris extrusa</name>
    <name type="common">Bark spider</name>
    <name type="synonym">Caerostris bankana</name>
    <dbReference type="NCBI Taxonomy" id="172846"/>
    <lineage>
        <taxon>Eukaryota</taxon>
        <taxon>Metazoa</taxon>
        <taxon>Ecdysozoa</taxon>
        <taxon>Arthropoda</taxon>
        <taxon>Chelicerata</taxon>
        <taxon>Arachnida</taxon>
        <taxon>Araneae</taxon>
        <taxon>Araneomorphae</taxon>
        <taxon>Entelegynae</taxon>
        <taxon>Araneoidea</taxon>
        <taxon>Araneidae</taxon>
        <taxon>Caerostris</taxon>
    </lineage>
</organism>
<dbReference type="InterPro" id="IPR011333">
    <property type="entry name" value="SKP1/BTB/POZ_sf"/>
</dbReference>
<dbReference type="Gene3D" id="3.30.710.10">
    <property type="entry name" value="Potassium Channel Kv1.1, Chain A"/>
    <property type="match status" value="2"/>
</dbReference>
<name>A0AAV4M3Q5_CAEEX</name>
<comment type="caution">
    <text evidence="2">The sequence shown here is derived from an EMBL/GenBank/DDBJ whole genome shotgun (WGS) entry which is preliminary data.</text>
</comment>
<dbReference type="AlphaFoldDB" id="A0AAV4M3Q5"/>
<reference evidence="2 3" key="1">
    <citation type="submission" date="2021-06" db="EMBL/GenBank/DDBJ databases">
        <title>Caerostris extrusa draft genome.</title>
        <authorList>
            <person name="Kono N."/>
            <person name="Arakawa K."/>
        </authorList>
    </citation>
    <scope>NUCLEOTIDE SEQUENCE [LARGE SCALE GENOMIC DNA]</scope>
</reference>
<feature type="domain" description="BTB" evidence="1">
    <location>
        <begin position="222"/>
        <end position="283"/>
    </location>
</feature>
<dbReference type="InterPro" id="IPR000210">
    <property type="entry name" value="BTB/POZ_dom"/>
</dbReference>
<evidence type="ECO:0000313" key="3">
    <source>
        <dbReference type="Proteomes" id="UP001054945"/>
    </source>
</evidence>
<evidence type="ECO:0000259" key="1">
    <source>
        <dbReference type="PROSITE" id="PS50097"/>
    </source>
</evidence>
<sequence>MPPLTEAKQCNDSLVLSSAVDDLIHLYDDQILCDLQLKTKTKTFHAHKTVLCARSPAFRAMLMTDMKERIKEYIKVEDLEDGIMHLFLTFLYSDVLKDLQWENVAKLYYAADKYEVKCLKAKCSSFLIDMISISNASDLLLLADSHADLNLKELVEDFILKHDTEIFGSNEWGTFMERNSQLAVKTMQLKYVAKKALKISPKICYPSVLEDLMSLYIGQLLNDVELKTRTTTFPAHRAILCARSPVFRAMFQADMKETITACIEIEDMEDNTLNEFLWFLYTDGLGDLQWDVITELYYAADKYQVSRLKAMCSSVLMKNIAECNACEILHLADVHQDSVLKECVVDFILLHHELFKSDMWENFMATSPKLAMETMHLYFKKGN</sequence>
<gene>
    <name evidence="2" type="primary">Tdpoz4</name>
    <name evidence="2" type="ORF">CEXT_295691</name>
</gene>